<sequence>MESSLYSSSSSSVFSLELHRDPTRQPSRLPKLRRRSLAVRSATRRDRGGDGRRSVDESMIVLRRRMEEVRARELRSRSGGEAEAGAERFEWTEWEKEYYAGSYGSDVCRVVGFMQSALLTRTRPTVAVALLAALLLSVPTSVALLGFHLVDALRSVLTN</sequence>
<evidence type="ECO:0000313" key="4">
    <source>
        <dbReference type="Proteomes" id="UP001140949"/>
    </source>
</evidence>
<reference evidence="3" key="2">
    <citation type="submission" date="2023-04" db="EMBL/GenBank/DDBJ databases">
        <authorList>
            <person name="Bruccoleri R.E."/>
            <person name="Oakeley E.J."/>
            <person name="Faust A.-M."/>
            <person name="Dessus-Babus S."/>
            <person name="Altorfer M."/>
            <person name="Burckhardt D."/>
            <person name="Oertli M."/>
            <person name="Naumann U."/>
            <person name="Petersen F."/>
            <person name="Wong J."/>
        </authorList>
    </citation>
    <scope>NUCLEOTIDE SEQUENCE</scope>
    <source>
        <strain evidence="3">GSM-AAB239-AS_SAM_17_03QT</strain>
        <tissue evidence="3">Leaf</tissue>
    </source>
</reference>
<keyword evidence="2" id="KW-0812">Transmembrane</keyword>
<keyword evidence="4" id="KW-1185">Reference proteome</keyword>
<evidence type="ECO:0000256" key="1">
    <source>
        <dbReference type="SAM" id="MobiDB-lite"/>
    </source>
</evidence>
<proteinExistence type="predicted"/>
<protein>
    <submittedName>
        <fullName evidence="3">Uncharacterized protein</fullName>
    </submittedName>
</protein>
<dbReference type="EMBL" id="JANAVB010000400">
    <property type="protein sequence ID" value="KAJ6853618.1"/>
    <property type="molecule type" value="Genomic_DNA"/>
</dbReference>
<comment type="caution">
    <text evidence="3">The sequence shown here is derived from an EMBL/GenBank/DDBJ whole genome shotgun (WGS) entry which is preliminary data.</text>
</comment>
<feature type="compositionally biased region" description="Basic and acidic residues" evidence="1">
    <location>
        <begin position="43"/>
        <end position="54"/>
    </location>
</feature>
<reference evidence="3" key="1">
    <citation type="journal article" date="2023" name="GigaByte">
        <title>Genome assembly of the bearded iris, Iris pallida Lam.</title>
        <authorList>
            <person name="Bruccoleri R.E."/>
            <person name="Oakeley E.J."/>
            <person name="Faust A.M.E."/>
            <person name="Altorfer M."/>
            <person name="Dessus-Babus S."/>
            <person name="Burckhardt D."/>
            <person name="Oertli M."/>
            <person name="Naumann U."/>
            <person name="Petersen F."/>
            <person name="Wong J."/>
        </authorList>
    </citation>
    <scope>NUCLEOTIDE SEQUENCE</scope>
    <source>
        <strain evidence="3">GSM-AAB239-AS_SAM_17_03QT</strain>
    </source>
</reference>
<evidence type="ECO:0000256" key="2">
    <source>
        <dbReference type="SAM" id="Phobius"/>
    </source>
</evidence>
<feature type="transmembrane region" description="Helical" evidence="2">
    <location>
        <begin position="126"/>
        <end position="150"/>
    </location>
</feature>
<evidence type="ECO:0000313" key="3">
    <source>
        <dbReference type="EMBL" id="KAJ6853618.1"/>
    </source>
</evidence>
<dbReference type="Proteomes" id="UP001140949">
    <property type="component" value="Unassembled WGS sequence"/>
</dbReference>
<dbReference type="PANTHER" id="PTHR33782:SF5">
    <property type="entry name" value="MEDIATOR OF RNA POLYMERASE II TRANSCRIPTION SUBUNIT"/>
    <property type="match status" value="1"/>
</dbReference>
<name>A0AAX6IKN2_IRIPA</name>
<dbReference type="AlphaFoldDB" id="A0AAX6IKN2"/>
<keyword evidence="2" id="KW-1133">Transmembrane helix</keyword>
<keyword evidence="2" id="KW-0472">Membrane</keyword>
<gene>
    <name evidence="3" type="ORF">M6B38_113340</name>
</gene>
<dbReference type="PANTHER" id="PTHR33782">
    <property type="entry name" value="OS01G0121600 PROTEIN"/>
    <property type="match status" value="1"/>
</dbReference>
<accession>A0AAX6IKN2</accession>
<feature type="region of interest" description="Disordered" evidence="1">
    <location>
        <begin position="16"/>
        <end position="54"/>
    </location>
</feature>
<organism evidence="3 4">
    <name type="scientific">Iris pallida</name>
    <name type="common">Sweet iris</name>
    <dbReference type="NCBI Taxonomy" id="29817"/>
    <lineage>
        <taxon>Eukaryota</taxon>
        <taxon>Viridiplantae</taxon>
        <taxon>Streptophyta</taxon>
        <taxon>Embryophyta</taxon>
        <taxon>Tracheophyta</taxon>
        <taxon>Spermatophyta</taxon>
        <taxon>Magnoliopsida</taxon>
        <taxon>Liliopsida</taxon>
        <taxon>Asparagales</taxon>
        <taxon>Iridaceae</taxon>
        <taxon>Iridoideae</taxon>
        <taxon>Irideae</taxon>
        <taxon>Iris</taxon>
    </lineage>
</organism>